<dbReference type="AlphaFoldDB" id="A0AAJ2PWV7"/>
<dbReference type="Proteomes" id="UP001273589">
    <property type="component" value="Unassembled WGS sequence"/>
</dbReference>
<organism evidence="2 3">
    <name type="scientific">Streptomyces europaeiscabiei</name>
    <dbReference type="NCBI Taxonomy" id="146819"/>
    <lineage>
        <taxon>Bacteria</taxon>
        <taxon>Bacillati</taxon>
        <taxon>Actinomycetota</taxon>
        <taxon>Actinomycetes</taxon>
        <taxon>Kitasatosporales</taxon>
        <taxon>Streptomycetaceae</taxon>
        <taxon>Streptomyces</taxon>
    </lineage>
</organism>
<dbReference type="RefSeq" id="WP_319697173.1">
    <property type="nucleotide sequence ID" value="NZ_JARAWN010000339.1"/>
</dbReference>
<accession>A0AAJ2PWV7</accession>
<evidence type="ECO:0000256" key="1">
    <source>
        <dbReference type="SAM" id="MobiDB-lite"/>
    </source>
</evidence>
<evidence type="ECO:0000313" key="2">
    <source>
        <dbReference type="EMBL" id="MDX3134905.1"/>
    </source>
</evidence>
<gene>
    <name evidence="2" type="ORF">PV367_35130</name>
</gene>
<sequence>MIPTPTTPTSPMDQLLARALLLEAPHVPHDVVPGARCQDSLLPLAGHHDGTSTMAARDLRTLCETVLAHTTSDSLQDFVTEHLPEPAGARVLGCILQLADAEDSARSWWQYAAGAGDDLASYCLYLHHLILGDTEAAAWWREQTKIATRPAPEFLLAVPDPGIPTAYDASFPTVLRALSHLDRTTPPRRTELVDAVMHYVPGAVALGYVDNPDFELPLPGPDFAEHLTVLVAAASATASWGQAPSARRPVPRPPVLPRREAGVARVPEGRGRRPNSGIGDRH</sequence>
<feature type="region of interest" description="Disordered" evidence="1">
    <location>
        <begin position="240"/>
        <end position="282"/>
    </location>
</feature>
<comment type="caution">
    <text evidence="2">The sequence shown here is derived from an EMBL/GenBank/DDBJ whole genome shotgun (WGS) entry which is preliminary data.</text>
</comment>
<name>A0AAJ2PWV7_9ACTN</name>
<protein>
    <submittedName>
        <fullName evidence="2">Uncharacterized protein</fullName>
    </submittedName>
</protein>
<evidence type="ECO:0000313" key="3">
    <source>
        <dbReference type="Proteomes" id="UP001273589"/>
    </source>
</evidence>
<proteinExistence type="predicted"/>
<reference evidence="2" key="1">
    <citation type="journal article" date="2023" name="Microb. Genom.">
        <title>Mesoterricola silvestris gen. nov., sp. nov., Mesoterricola sediminis sp. nov., Geothrix oryzae sp. nov., Geothrix edaphica sp. nov., Geothrix rubra sp. nov., and Geothrix limicola sp. nov., six novel members of Acidobacteriota isolated from soils.</title>
        <authorList>
            <person name="Weisberg A.J."/>
            <person name="Pearce E."/>
            <person name="Kramer C.G."/>
            <person name="Chang J.H."/>
            <person name="Clarke C.R."/>
        </authorList>
    </citation>
    <scope>NUCLEOTIDE SEQUENCE</scope>
    <source>
        <strain evidence="2">ND06-05F</strain>
    </source>
</reference>
<feature type="compositionally biased region" description="Basic and acidic residues" evidence="1">
    <location>
        <begin position="257"/>
        <end position="271"/>
    </location>
</feature>
<dbReference type="EMBL" id="JARAWN010000339">
    <property type="protein sequence ID" value="MDX3134905.1"/>
    <property type="molecule type" value="Genomic_DNA"/>
</dbReference>